<dbReference type="Proteomes" id="UP000032633">
    <property type="component" value="Chromosome"/>
</dbReference>
<dbReference type="OrthoDB" id="9807299at2"/>
<evidence type="ECO:0000313" key="10">
    <source>
        <dbReference type="EMBL" id="AJY75339.1"/>
    </source>
</evidence>
<evidence type="ECO:0000259" key="8">
    <source>
        <dbReference type="Pfam" id="PF23763"/>
    </source>
</evidence>
<protein>
    <submittedName>
        <fullName evidence="10">Uncharacterized protein</fullName>
    </submittedName>
</protein>
<feature type="domain" description="Right handed beta helix" evidence="7">
    <location>
        <begin position="391"/>
        <end position="568"/>
    </location>
</feature>
<feature type="domain" description="GLAA-B beta-barrel" evidence="9">
    <location>
        <begin position="323"/>
        <end position="390"/>
    </location>
</feature>
<gene>
    <name evidence="10" type="ORF">VN24_13105</name>
</gene>
<accession>A0A0D5NIZ5</accession>
<keyword evidence="6" id="KW-0326">Glycosidase</keyword>
<proteinExistence type="predicted"/>
<evidence type="ECO:0000256" key="2">
    <source>
        <dbReference type="ARBA" id="ARBA00001271"/>
    </source>
</evidence>
<name>A0A0D5NIZ5_9BACL</name>
<dbReference type="SUPFAM" id="SSF51126">
    <property type="entry name" value="Pectin lyase-like"/>
    <property type="match status" value="1"/>
</dbReference>
<dbReference type="InterPro" id="IPR012334">
    <property type="entry name" value="Pectin_lyas_fold"/>
</dbReference>
<dbReference type="AlphaFoldDB" id="A0A0D5NIZ5"/>
<dbReference type="PATRIC" id="fig|1126833.4.peg.2857"/>
<dbReference type="InterPro" id="IPR006626">
    <property type="entry name" value="PbH1"/>
</dbReference>
<comment type="catalytic activity">
    <reaction evidence="1">
        <text>Hydrolysis of terminal, non-reducing alpha-D-galactose residues in alpha-D-galactosides, including galactose oligosaccharides, galactomannans and galactolipids.</text>
        <dbReference type="EC" id="3.2.1.22"/>
    </reaction>
</comment>
<organism evidence="10 11">
    <name type="scientific">Paenibacillus beijingensis</name>
    <dbReference type="NCBI Taxonomy" id="1126833"/>
    <lineage>
        <taxon>Bacteria</taxon>
        <taxon>Bacillati</taxon>
        <taxon>Bacillota</taxon>
        <taxon>Bacilli</taxon>
        <taxon>Bacillales</taxon>
        <taxon>Paenibacillaceae</taxon>
        <taxon>Paenibacillus</taxon>
    </lineage>
</organism>
<dbReference type="RefSeq" id="WP_045670768.1">
    <property type="nucleotide sequence ID" value="NZ_CP011058.1"/>
</dbReference>
<dbReference type="InterPro" id="IPR011050">
    <property type="entry name" value="Pectin_lyase_fold/virulence"/>
</dbReference>
<dbReference type="InterPro" id="IPR057275">
    <property type="entry name" value="Beta-barrel_GLAA-B_I"/>
</dbReference>
<dbReference type="InterPro" id="IPR056441">
    <property type="entry name" value="Beta-barrel_GLAA-B_II"/>
</dbReference>
<feature type="domain" description="GLAA-B beta-barrel" evidence="8">
    <location>
        <begin position="120"/>
        <end position="215"/>
    </location>
</feature>
<sequence length="581" mass="65721">MKRTIHASEFGIRPDTMQDVTFQVYRMLSQARTDDELHFEKGRYDFWPHKAFERFYFISNHGNSGLKRCAFPLIGFNNLTIDGGGAEFIFHGVISPFVIEGSSRITLRNFSIDWERPMLSQGELISVESEHFDIYLPEQYPFDVVNDRMIFFGEDWKYELSGWIEMDALTNSPAYQSGDHPFGSRLDAFKAVRVSERVVRFEGEVKRRPRLGNQLILKHGPRLNPGILITDSSNVGIRDVAIYSANGMGVIAQRSGHIDIHAVNVIPNPLTDRRFSVSADAVHIVNCRGEIKLTSCTFRNQMDDPLNIHGIYGKIAQRIDDRTLLVEWAHEEQKGVEIAAAGDWISLVRGDSFAEFGRFRCKDMTTFSKDYMMIQSEAVIPPDIKPGDVIENASWIADLVLKDCTMAGNRARGPLLTASGKVLVENNTINVPGAGIFIEGDAHYWFESGKVNDVTIRNNRFEECTYCPQWGMAVIVISPKITNPSIEGYHRNIHIHDNRFKMFDSNLLKASFVDHLRFENNRIEVSEAYEKHGKMSHIVEVHHCVNVVVSNNKLESGFNNIGLVNGEKVDISLRHPRGGGG</sequence>
<dbReference type="Pfam" id="PF23764">
    <property type="entry name" value="Beta-barrel_GLAA-B_II"/>
    <property type="match status" value="1"/>
</dbReference>
<reference evidence="11" key="2">
    <citation type="submission" date="2015-03" db="EMBL/GenBank/DDBJ databases">
        <title>Genome sequence of Paenibacillus beijingensis strain DSM 24997T.</title>
        <authorList>
            <person name="Kwak Y."/>
            <person name="Shin J.-H."/>
        </authorList>
    </citation>
    <scope>NUCLEOTIDE SEQUENCE [LARGE SCALE GENOMIC DNA]</scope>
    <source>
        <strain evidence="11">DSM 24997</strain>
    </source>
</reference>
<evidence type="ECO:0000259" key="7">
    <source>
        <dbReference type="Pfam" id="PF13229"/>
    </source>
</evidence>
<reference evidence="10 11" key="1">
    <citation type="journal article" date="2015" name="J. Biotechnol.">
        <title>Complete genome sequence of Paenibacillus beijingensis 7188(T) (=DSM 24997(T)), a novel rhizobacterium from jujube garden soil.</title>
        <authorList>
            <person name="Kwak Y."/>
            <person name="Shin J.H."/>
        </authorList>
    </citation>
    <scope>NUCLEOTIDE SEQUENCE [LARGE SCALE GENOMIC DNA]</scope>
    <source>
        <strain evidence="10 11">DSM 24997</strain>
    </source>
</reference>
<dbReference type="Pfam" id="PF23763">
    <property type="entry name" value="Beta-barrel_GLAA-B_I"/>
    <property type="match status" value="1"/>
</dbReference>
<evidence type="ECO:0000256" key="4">
    <source>
        <dbReference type="ARBA" id="ARBA00022737"/>
    </source>
</evidence>
<dbReference type="EMBL" id="CP011058">
    <property type="protein sequence ID" value="AJY75339.1"/>
    <property type="molecule type" value="Genomic_DNA"/>
</dbReference>
<keyword evidence="5" id="KW-0378">Hydrolase</keyword>
<dbReference type="GO" id="GO:0004557">
    <property type="term" value="F:alpha-galactosidase activity"/>
    <property type="evidence" value="ECO:0007669"/>
    <property type="project" value="UniProtKB-EC"/>
</dbReference>
<dbReference type="STRING" id="1126833.VN24_13105"/>
<dbReference type="KEGG" id="pbj:VN24_13105"/>
<evidence type="ECO:0000256" key="1">
    <source>
        <dbReference type="ARBA" id="ARBA00001255"/>
    </source>
</evidence>
<evidence type="ECO:0000313" key="11">
    <source>
        <dbReference type="Proteomes" id="UP000032633"/>
    </source>
</evidence>
<evidence type="ECO:0000256" key="3">
    <source>
        <dbReference type="ARBA" id="ARBA00022729"/>
    </source>
</evidence>
<keyword evidence="4" id="KW-0677">Repeat</keyword>
<dbReference type="Pfam" id="PF13229">
    <property type="entry name" value="Beta_helix"/>
    <property type="match status" value="1"/>
</dbReference>
<evidence type="ECO:0000256" key="6">
    <source>
        <dbReference type="ARBA" id="ARBA00023295"/>
    </source>
</evidence>
<keyword evidence="3" id="KW-0732">Signal</keyword>
<dbReference type="SMART" id="SM00710">
    <property type="entry name" value="PbH1"/>
    <property type="match status" value="4"/>
</dbReference>
<evidence type="ECO:0000259" key="9">
    <source>
        <dbReference type="Pfam" id="PF23764"/>
    </source>
</evidence>
<dbReference type="HOGENOM" id="CLU_017693_0_0_9"/>
<evidence type="ECO:0000256" key="5">
    <source>
        <dbReference type="ARBA" id="ARBA00022801"/>
    </source>
</evidence>
<dbReference type="Gene3D" id="2.160.20.10">
    <property type="entry name" value="Single-stranded right-handed beta-helix, Pectin lyase-like"/>
    <property type="match status" value="1"/>
</dbReference>
<keyword evidence="11" id="KW-1185">Reference proteome</keyword>
<dbReference type="InterPro" id="IPR039448">
    <property type="entry name" value="Beta_helix"/>
</dbReference>
<comment type="catalytic activity">
    <reaction evidence="2">
        <text>Hydrolysis of terminal, non-reducing branched (1-&gt;3)-alpha-D-galactosidic residues, producing free D-galactose.</text>
        <dbReference type="EC" id="3.2.1.n1"/>
    </reaction>
</comment>